<sequence length="495" mass="53908">MARGILQRAIAIISRHAVRGFDRAWLDACPRSAPAAASTTAVHGDSSDRGSTPGNGSDVLRVSSPAVDTSAPYAGLGAATFGLGSAGASQLPSVPTWTTNPSYGGATQAPALWPTPRMRTAIAVYGGYALQDVTTPKDPKGAAPPTHVQPPVTHAPTPATGTAATSYRYSRMPSHIKNAVRMIQPFYSDNSTVDKARAFWDALELATVGLDETLRLSAFRECLKGKSVNLLQMIERLKNTKRSREMPAEVWCDLIQGLCDEAQCFGPRMRYHYFLSGLRNKEWKTALSTAMVNSIQQTVDVLLYKNMDIPVKDDADFADVVASTSKNAGEGAARQGPRGTTLGGYVARVLSEADDEDWNVPVNEDEAEASHTFDYNEETVENNYDNVEIWNRADESSAVRYEDELTTMETTNEERPVTMGYDTTTGERLPSERAAGVLTTEEVAYDPENDDIVNEESSERAPGVLTTEEVAFDLEQTYLRTEEPSERAIGELTTE</sequence>
<dbReference type="AlphaFoldDB" id="A0A6G0KJS3"/>
<evidence type="ECO:0000313" key="3">
    <source>
        <dbReference type="Proteomes" id="UP000488956"/>
    </source>
</evidence>
<dbReference type="EMBL" id="QXFX01001436">
    <property type="protein sequence ID" value="KAE9090303.1"/>
    <property type="molecule type" value="Genomic_DNA"/>
</dbReference>
<feature type="compositionally biased region" description="Low complexity" evidence="1">
    <location>
        <begin position="143"/>
        <end position="162"/>
    </location>
</feature>
<feature type="region of interest" description="Disordered" evidence="1">
    <location>
        <begin position="136"/>
        <end position="162"/>
    </location>
</feature>
<feature type="region of interest" description="Disordered" evidence="1">
    <location>
        <begin position="37"/>
        <end position="63"/>
    </location>
</feature>
<protein>
    <submittedName>
        <fullName evidence="2">Uncharacterized protein</fullName>
    </submittedName>
</protein>
<accession>A0A6G0KJS3</accession>
<comment type="caution">
    <text evidence="2">The sequence shown here is derived from an EMBL/GenBank/DDBJ whole genome shotgun (WGS) entry which is preliminary data.</text>
</comment>
<organism evidence="2 3">
    <name type="scientific">Phytophthora fragariae</name>
    <dbReference type="NCBI Taxonomy" id="53985"/>
    <lineage>
        <taxon>Eukaryota</taxon>
        <taxon>Sar</taxon>
        <taxon>Stramenopiles</taxon>
        <taxon>Oomycota</taxon>
        <taxon>Peronosporomycetes</taxon>
        <taxon>Peronosporales</taxon>
        <taxon>Peronosporaceae</taxon>
        <taxon>Phytophthora</taxon>
    </lineage>
</organism>
<evidence type="ECO:0000256" key="1">
    <source>
        <dbReference type="SAM" id="MobiDB-lite"/>
    </source>
</evidence>
<gene>
    <name evidence="2" type="ORF">PF010_g18637</name>
</gene>
<name>A0A6G0KJS3_9STRA</name>
<evidence type="ECO:0000313" key="2">
    <source>
        <dbReference type="EMBL" id="KAE9090303.1"/>
    </source>
</evidence>
<dbReference type="Proteomes" id="UP000488956">
    <property type="component" value="Unassembled WGS sequence"/>
</dbReference>
<proteinExistence type="predicted"/>
<reference evidence="2 3" key="1">
    <citation type="submission" date="2018-09" db="EMBL/GenBank/DDBJ databases">
        <title>Genomic investigation of the strawberry pathogen Phytophthora fragariae indicates pathogenicity is determined by transcriptional variation in three key races.</title>
        <authorList>
            <person name="Adams T.M."/>
            <person name="Armitage A.D."/>
            <person name="Sobczyk M.K."/>
            <person name="Bates H.J."/>
            <person name="Dunwell J.M."/>
            <person name="Nellist C.F."/>
            <person name="Harrison R.J."/>
        </authorList>
    </citation>
    <scope>NUCLEOTIDE SEQUENCE [LARGE SCALE GENOMIC DNA]</scope>
    <source>
        <strain evidence="2 3">ONT-3</strain>
    </source>
</reference>